<comment type="caution">
    <text evidence="2">The sequence shown here is derived from an EMBL/GenBank/DDBJ whole genome shotgun (WGS) entry which is preliminary data.</text>
</comment>
<feature type="compositionally biased region" description="Low complexity" evidence="1">
    <location>
        <begin position="146"/>
        <end position="157"/>
    </location>
</feature>
<accession>A0A835YJQ1</accession>
<dbReference type="OrthoDB" id="531572at2759"/>
<reference evidence="2" key="1">
    <citation type="journal article" date="2020" name="bioRxiv">
        <title>Comparative genomics of Chlamydomonas.</title>
        <authorList>
            <person name="Craig R.J."/>
            <person name="Hasan A.R."/>
            <person name="Ness R.W."/>
            <person name="Keightley P.D."/>
        </authorList>
    </citation>
    <scope>NUCLEOTIDE SEQUENCE</scope>
    <source>
        <strain evidence="2">CCAP 11/70</strain>
    </source>
</reference>
<evidence type="ECO:0000256" key="1">
    <source>
        <dbReference type="SAM" id="MobiDB-lite"/>
    </source>
</evidence>
<sequence length="340" mass="35332">MAARARGLGERSDAEFEKKQLRFHLSVSDGTAPAYWKIDGGRFAGKGDGGRRLDWRTLCSGSTLKLCEGKPYQLSLTANQPVYIRAGSGCWFAHEVDPKADVGPAPLPAEGLASLAAAFHAAAEGKPVGGAGDPDDPAETDSHPLGPEAPGTAAFGTGPAGPPGISRVGTSTRPAPTPPWRPWSRDGPGPAGGTRAEGAALLAPGPGPSFAPGLGLPPPLAAALAKPGAQAGEDGVGLGVEPLAGANLAWADASVDATRSTFKAPLLCSLEATDSKKRLYMQIVAYVEEFGWVVCPLQIKVYHRADRSLMQTYPLKFVQYDLRGDSSDTAALVAVNFHRY</sequence>
<dbReference type="AlphaFoldDB" id="A0A835YJQ1"/>
<gene>
    <name evidence="2" type="ORF">HYH03_002126</name>
</gene>
<feature type="region of interest" description="Disordered" evidence="1">
    <location>
        <begin position="125"/>
        <end position="199"/>
    </location>
</feature>
<organism evidence="2 3">
    <name type="scientific">Edaphochlamys debaryana</name>
    <dbReference type="NCBI Taxonomy" id="47281"/>
    <lineage>
        <taxon>Eukaryota</taxon>
        <taxon>Viridiplantae</taxon>
        <taxon>Chlorophyta</taxon>
        <taxon>core chlorophytes</taxon>
        <taxon>Chlorophyceae</taxon>
        <taxon>CS clade</taxon>
        <taxon>Chlamydomonadales</taxon>
        <taxon>Chlamydomonadales incertae sedis</taxon>
        <taxon>Edaphochlamys</taxon>
    </lineage>
</organism>
<name>A0A835YJQ1_9CHLO</name>
<evidence type="ECO:0000313" key="3">
    <source>
        <dbReference type="Proteomes" id="UP000612055"/>
    </source>
</evidence>
<dbReference type="EMBL" id="JAEHOE010000005">
    <property type="protein sequence ID" value="KAG2499835.1"/>
    <property type="molecule type" value="Genomic_DNA"/>
</dbReference>
<evidence type="ECO:0000313" key="2">
    <source>
        <dbReference type="EMBL" id="KAG2499835.1"/>
    </source>
</evidence>
<proteinExistence type="predicted"/>
<dbReference type="Proteomes" id="UP000612055">
    <property type="component" value="Unassembled WGS sequence"/>
</dbReference>
<keyword evidence="3" id="KW-1185">Reference proteome</keyword>
<protein>
    <submittedName>
        <fullName evidence="2">Uncharacterized protein</fullName>
    </submittedName>
</protein>